<comment type="caution">
    <text evidence="2">The sequence shown here is derived from an EMBL/GenBank/DDBJ whole genome shotgun (WGS) entry which is preliminary data.</text>
</comment>
<name>A0A9J6A6H6_SOLCO</name>
<organism evidence="2 3">
    <name type="scientific">Solanum commersonii</name>
    <name type="common">Commerson's wild potato</name>
    <name type="synonym">Commerson's nightshade</name>
    <dbReference type="NCBI Taxonomy" id="4109"/>
    <lineage>
        <taxon>Eukaryota</taxon>
        <taxon>Viridiplantae</taxon>
        <taxon>Streptophyta</taxon>
        <taxon>Embryophyta</taxon>
        <taxon>Tracheophyta</taxon>
        <taxon>Spermatophyta</taxon>
        <taxon>Magnoliopsida</taxon>
        <taxon>eudicotyledons</taxon>
        <taxon>Gunneridae</taxon>
        <taxon>Pentapetalae</taxon>
        <taxon>asterids</taxon>
        <taxon>lamiids</taxon>
        <taxon>Solanales</taxon>
        <taxon>Solanaceae</taxon>
        <taxon>Solanoideae</taxon>
        <taxon>Solaneae</taxon>
        <taxon>Solanum</taxon>
    </lineage>
</organism>
<proteinExistence type="predicted"/>
<sequence>MQYMVRCKLRDTGPAPAGQQQQQLQPDSNQQQLQRTSSSSRNQPDSNSSEPAAARETNRTATPVNQQHWQGRLATAGQ</sequence>
<keyword evidence="3" id="KW-1185">Reference proteome</keyword>
<gene>
    <name evidence="2" type="ORF">H5410_005188</name>
</gene>
<evidence type="ECO:0000256" key="1">
    <source>
        <dbReference type="SAM" id="MobiDB-lite"/>
    </source>
</evidence>
<protein>
    <submittedName>
        <fullName evidence="2">Uncharacterized protein</fullName>
    </submittedName>
</protein>
<accession>A0A9J6A6H6</accession>
<evidence type="ECO:0000313" key="2">
    <source>
        <dbReference type="EMBL" id="KAG5619970.1"/>
    </source>
</evidence>
<dbReference type="AlphaFoldDB" id="A0A9J6A6H6"/>
<evidence type="ECO:0000313" key="3">
    <source>
        <dbReference type="Proteomes" id="UP000824120"/>
    </source>
</evidence>
<dbReference type="Proteomes" id="UP000824120">
    <property type="component" value="Chromosome 2"/>
</dbReference>
<dbReference type="EMBL" id="JACXVP010000002">
    <property type="protein sequence ID" value="KAG5619970.1"/>
    <property type="molecule type" value="Genomic_DNA"/>
</dbReference>
<feature type="region of interest" description="Disordered" evidence="1">
    <location>
        <begin position="1"/>
        <end position="78"/>
    </location>
</feature>
<reference evidence="2 3" key="1">
    <citation type="submission" date="2020-09" db="EMBL/GenBank/DDBJ databases">
        <title>De no assembly of potato wild relative species, Solanum commersonii.</title>
        <authorList>
            <person name="Cho K."/>
        </authorList>
    </citation>
    <scope>NUCLEOTIDE SEQUENCE [LARGE SCALE GENOMIC DNA]</scope>
    <source>
        <strain evidence="2">LZ3.2</strain>
        <tissue evidence="2">Leaf</tissue>
    </source>
</reference>
<feature type="compositionally biased region" description="Polar residues" evidence="1">
    <location>
        <begin position="59"/>
        <end position="69"/>
    </location>
</feature>
<feature type="compositionally biased region" description="Low complexity" evidence="1">
    <location>
        <begin position="19"/>
        <end position="49"/>
    </location>
</feature>